<evidence type="ECO:0000256" key="2">
    <source>
        <dbReference type="ARBA" id="ARBA00023315"/>
    </source>
</evidence>
<accession>A0A972K5K9</accession>
<dbReference type="AlphaFoldDB" id="A0A972K5K9"/>
<gene>
    <name evidence="4" type="ORF">GC093_28555</name>
</gene>
<dbReference type="EMBL" id="WHOD01000107">
    <property type="protein sequence ID" value="NOU97147.1"/>
    <property type="molecule type" value="Genomic_DNA"/>
</dbReference>
<dbReference type="InterPro" id="IPR050680">
    <property type="entry name" value="YpeA/RimI_acetyltransf"/>
</dbReference>
<dbReference type="GO" id="GO:0016747">
    <property type="term" value="F:acyltransferase activity, transferring groups other than amino-acyl groups"/>
    <property type="evidence" value="ECO:0007669"/>
    <property type="project" value="InterPro"/>
</dbReference>
<protein>
    <submittedName>
        <fullName evidence="4">GNAT family N-acetyltransferase</fullName>
    </submittedName>
</protein>
<name>A0A972K5K9_9BACL</name>
<dbReference type="PANTHER" id="PTHR43420">
    <property type="entry name" value="ACETYLTRANSFERASE"/>
    <property type="match status" value="1"/>
</dbReference>
<comment type="caution">
    <text evidence="4">The sequence shown here is derived from an EMBL/GenBank/DDBJ whole genome shotgun (WGS) entry which is preliminary data.</text>
</comment>
<keyword evidence="2" id="KW-0012">Acyltransferase</keyword>
<evidence type="ECO:0000256" key="1">
    <source>
        <dbReference type="ARBA" id="ARBA00022679"/>
    </source>
</evidence>
<organism evidence="4 5">
    <name type="scientific">Paenibacillus foliorum</name>
    <dbReference type="NCBI Taxonomy" id="2654974"/>
    <lineage>
        <taxon>Bacteria</taxon>
        <taxon>Bacillati</taxon>
        <taxon>Bacillota</taxon>
        <taxon>Bacilli</taxon>
        <taxon>Bacillales</taxon>
        <taxon>Paenibacillaceae</taxon>
        <taxon>Paenibacillus</taxon>
    </lineage>
</organism>
<dbReference type="CDD" id="cd04301">
    <property type="entry name" value="NAT_SF"/>
    <property type="match status" value="1"/>
</dbReference>
<dbReference type="Proteomes" id="UP000641588">
    <property type="component" value="Unassembled WGS sequence"/>
</dbReference>
<proteinExistence type="predicted"/>
<evidence type="ECO:0000313" key="4">
    <source>
        <dbReference type="EMBL" id="NOU97147.1"/>
    </source>
</evidence>
<dbReference type="Pfam" id="PF00583">
    <property type="entry name" value="Acetyltransf_1"/>
    <property type="match status" value="1"/>
</dbReference>
<reference evidence="4" key="1">
    <citation type="submission" date="2019-10" db="EMBL/GenBank/DDBJ databases">
        <title>Description of Paenibacillus glebae sp. nov.</title>
        <authorList>
            <person name="Carlier A."/>
            <person name="Qi S."/>
        </authorList>
    </citation>
    <scope>NUCLEOTIDE SEQUENCE</scope>
    <source>
        <strain evidence="4">LMG 31456</strain>
    </source>
</reference>
<sequence length="157" mass="17787">MMDFSIKLYERPTRFGNPIVQKINQIINSLTGVWFTEDVAAEICKDLIFHDVLCAESDGQVISFIVFTSAEGSISISLLGTDPRYHRKGFGSKLLLHLFEHVKEMGFSKIVALTVPPSSKPVYQQTVEFYKKHGFSIEKVYTELWQGGTIQLVKILN</sequence>
<dbReference type="InterPro" id="IPR016181">
    <property type="entry name" value="Acyl_CoA_acyltransferase"/>
</dbReference>
<dbReference type="Gene3D" id="3.40.630.30">
    <property type="match status" value="1"/>
</dbReference>
<dbReference type="InterPro" id="IPR000182">
    <property type="entry name" value="GNAT_dom"/>
</dbReference>
<dbReference type="PANTHER" id="PTHR43420:SF12">
    <property type="entry name" value="N-ACETYLTRANSFERASE DOMAIN-CONTAINING PROTEIN"/>
    <property type="match status" value="1"/>
</dbReference>
<dbReference type="SUPFAM" id="SSF55729">
    <property type="entry name" value="Acyl-CoA N-acyltransferases (Nat)"/>
    <property type="match status" value="1"/>
</dbReference>
<evidence type="ECO:0000259" key="3">
    <source>
        <dbReference type="PROSITE" id="PS51186"/>
    </source>
</evidence>
<dbReference type="PROSITE" id="PS51186">
    <property type="entry name" value="GNAT"/>
    <property type="match status" value="1"/>
</dbReference>
<dbReference type="RefSeq" id="WP_171655399.1">
    <property type="nucleotide sequence ID" value="NZ_WHOD01000107.1"/>
</dbReference>
<evidence type="ECO:0000313" key="5">
    <source>
        <dbReference type="Proteomes" id="UP000641588"/>
    </source>
</evidence>
<feature type="domain" description="N-acetyltransferase" evidence="3">
    <location>
        <begin position="13"/>
        <end position="157"/>
    </location>
</feature>
<keyword evidence="1" id="KW-0808">Transferase</keyword>
<keyword evidence="5" id="KW-1185">Reference proteome</keyword>